<dbReference type="EMBL" id="BQKE01000001">
    <property type="protein sequence ID" value="GJM62269.1"/>
    <property type="molecule type" value="Genomic_DNA"/>
</dbReference>
<sequence>MRILLTGANGYIGRRLLPVLVHEGHHVFCIVRDKSRIQLEEDWHGKVELIEMDLLKVSLRQHLPRELDAAFYLVHSMGQSYSDFKTLEQQAAEHFLELLNTTNCQQIIYLSGIANDKRLSKHLSSRAAVESCFLGSRIPTTVLRAPIIIGSGSASFEIIRDLVEKLPVMVTPKWLKTKCQPIAIRNVIQYLSGVLLKEETYQKIYDIGGPEVLTYKEMLLQYAKIRGLKRWIITLPVLSPRLSSWWLYFVTSTSFSLARSLVDSMKNEVIVQLKGIEQVVPQELFSYQKALELAFVKIEQNEVVSSWKDAYSESNFKAYQHAYIKIPQHGCFTDVRKIPFDREREEVLENIWSIGGERGWYKWDFLWQIRGIMDKMVGGVGLRRGRRSPNQLIPGDALDFWRVLVADREQGRLLLYAEMKLPGEAWLEFKVTPNPDKEISEWLLVQNATFRPIGLKGRAYWWSVFPFHAFIFQGMAENLTIAPNIRLAEQAKAFHDVSHKGK</sequence>
<dbReference type="GO" id="GO:0044877">
    <property type="term" value="F:protein-containing complex binding"/>
    <property type="evidence" value="ECO:0007669"/>
    <property type="project" value="TreeGrafter"/>
</dbReference>
<dbReference type="Proteomes" id="UP001310022">
    <property type="component" value="Unassembled WGS sequence"/>
</dbReference>
<dbReference type="InterPro" id="IPR051207">
    <property type="entry name" value="ComplexI_NDUFA9_subunit"/>
</dbReference>
<dbReference type="InterPro" id="IPR016040">
    <property type="entry name" value="NAD(P)-bd_dom"/>
</dbReference>
<dbReference type="PANTHER" id="PTHR12126">
    <property type="entry name" value="NADH-UBIQUINONE OXIDOREDUCTASE 39 KDA SUBUNIT-RELATED"/>
    <property type="match status" value="1"/>
</dbReference>
<evidence type="ECO:0000259" key="1">
    <source>
        <dbReference type="Pfam" id="PF13460"/>
    </source>
</evidence>
<dbReference type="InterPro" id="IPR036291">
    <property type="entry name" value="NAD(P)-bd_dom_sf"/>
</dbReference>
<name>A0AAN4VZU9_9BACT</name>
<dbReference type="AlphaFoldDB" id="A0AAN4VZU9"/>
<protein>
    <submittedName>
        <fullName evidence="2">Epimerase</fullName>
    </submittedName>
</protein>
<dbReference type="Gene3D" id="3.40.50.720">
    <property type="entry name" value="NAD(P)-binding Rossmann-like Domain"/>
    <property type="match status" value="1"/>
</dbReference>
<dbReference type="PANTHER" id="PTHR12126:SF11">
    <property type="entry name" value="NADH DEHYDROGENASE [UBIQUINONE] 1 ALPHA SUBCOMPLEX SUBUNIT 9, MITOCHONDRIAL"/>
    <property type="match status" value="1"/>
</dbReference>
<evidence type="ECO:0000313" key="2">
    <source>
        <dbReference type="EMBL" id="GJM62269.1"/>
    </source>
</evidence>
<comment type="caution">
    <text evidence="2">The sequence shown here is derived from an EMBL/GenBank/DDBJ whole genome shotgun (WGS) entry which is preliminary data.</text>
</comment>
<dbReference type="InterPro" id="IPR021295">
    <property type="entry name" value="DUF2867"/>
</dbReference>
<dbReference type="RefSeq" id="WP_338237579.1">
    <property type="nucleotide sequence ID" value="NZ_BQKE01000001.1"/>
</dbReference>
<dbReference type="Pfam" id="PF13460">
    <property type="entry name" value="NAD_binding_10"/>
    <property type="match status" value="1"/>
</dbReference>
<keyword evidence="3" id="KW-1185">Reference proteome</keyword>
<organism evidence="2 3">
    <name type="scientific">Persicobacter diffluens</name>
    <dbReference type="NCBI Taxonomy" id="981"/>
    <lineage>
        <taxon>Bacteria</taxon>
        <taxon>Pseudomonadati</taxon>
        <taxon>Bacteroidota</taxon>
        <taxon>Cytophagia</taxon>
        <taxon>Cytophagales</taxon>
        <taxon>Persicobacteraceae</taxon>
        <taxon>Persicobacter</taxon>
    </lineage>
</organism>
<evidence type="ECO:0000313" key="3">
    <source>
        <dbReference type="Proteomes" id="UP001310022"/>
    </source>
</evidence>
<reference evidence="2 3" key="1">
    <citation type="submission" date="2021-12" db="EMBL/GenBank/DDBJ databases">
        <title>Genome sequencing of bacteria with rrn-lacking chromosome and rrn-plasmid.</title>
        <authorList>
            <person name="Anda M."/>
            <person name="Iwasaki W."/>
        </authorList>
    </citation>
    <scope>NUCLEOTIDE SEQUENCE [LARGE SCALE GENOMIC DNA]</scope>
    <source>
        <strain evidence="2 3">NBRC 15940</strain>
    </source>
</reference>
<gene>
    <name evidence="2" type="ORF">PEDI_28210</name>
</gene>
<feature type="domain" description="NAD(P)-binding" evidence="1">
    <location>
        <begin position="7"/>
        <end position="121"/>
    </location>
</feature>
<dbReference type="SUPFAM" id="SSF51735">
    <property type="entry name" value="NAD(P)-binding Rossmann-fold domains"/>
    <property type="match status" value="1"/>
</dbReference>
<accession>A0AAN4VZU9</accession>
<proteinExistence type="predicted"/>
<dbReference type="Pfam" id="PF11066">
    <property type="entry name" value="DUF2867"/>
    <property type="match status" value="1"/>
</dbReference>